<dbReference type="PROSITE" id="PS50977">
    <property type="entry name" value="HTH_TETR_2"/>
    <property type="match status" value="1"/>
</dbReference>
<sequence length="234" mass="25132">MNTTSRVSGPRRLPPEERDRSILEGAVGLARESGLEALTLRAVAARVGVTPALVAHYRPGMDAFLADVFGEIVAAERDEVMASFDPGATVRDNLLHMTETLLDGRRDDVTLVWVQAWALGARNEALAARVRSEMDLWQSALEAHLARAVASGEISATRTETAAWLLLAMIDGMNAHSLVKWAPHDRAALARRTLAVVLDPRDDAPNPLTPNPLTLNTLTPNPLDAPASAPSSAK</sequence>
<dbReference type="Gene3D" id="1.10.357.10">
    <property type="entry name" value="Tetracycline Repressor, domain 2"/>
    <property type="match status" value="1"/>
</dbReference>
<dbReference type="Proteomes" id="UP000831963">
    <property type="component" value="Chromosome"/>
</dbReference>
<feature type="compositionally biased region" description="Low complexity" evidence="6">
    <location>
        <begin position="211"/>
        <end position="234"/>
    </location>
</feature>
<dbReference type="PANTHER" id="PTHR30055:SF228">
    <property type="entry name" value="TRANSCRIPTIONAL REGULATOR-RELATED"/>
    <property type="match status" value="1"/>
</dbReference>
<feature type="region of interest" description="Disordered" evidence="6">
    <location>
        <begin position="200"/>
        <end position="234"/>
    </location>
</feature>
<feature type="DNA-binding region" description="H-T-H motif" evidence="5">
    <location>
        <begin position="39"/>
        <end position="58"/>
    </location>
</feature>
<keyword evidence="3 5" id="KW-0238">DNA-binding</keyword>
<evidence type="ECO:0000313" key="9">
    <source>
        <dbReference type="Proteomes" id="UP000831963"/>
    </source>
</evidence>
<evidence type="ECO:0000256" key="4">
    <source>
        <dbReference type="ARBA" id="ARBA00023163"/>
    </source>
</evidence>
<dbReference type="RefSeq" id="WP_247633954.1">
    <property type="nucleotide sequence ID" value="NZ_CP078077.1"/>
</dbReference>
<proteinExistence type="predicted"/>
<evidence type="ECO:0000259" key="7">
    <source>
        <dbReference type="PROSITE" id="PS50977"/>
    </source>
</evidence>
<keyword evidence="4" id="KW-0804">Transcription</keyword>
<dbReference type="SUPFAM" id="SSF46689">
    <property type="entry name" value="Homeodomain-like"/>
    <property type="match status" value="1"/>
</dbReference>
<keyword evidence="2" id="KW-0805">Transcription regulation</keyword>
<dbReference type="InterPro" id="IPR001647">
    <property type="entry name" value="HTH_TetR"/>
</dbReference>
<protein>
    <submittedName>
        <fullName evidence="8">TetR family transcriptional regulator</fullName>
    </submittedName>
</protein>
<evidence type="ECO:0000256" key="2">
    <source>
        <dbReference type="ARBA" id="ARBA00023015"/>
    </source>
</evidence>
<dbReference type="SUPFAM" id="SSF48498">
    <property type="entry name" value="Tetracyclin repressor-like, C-terminal domain"/>
    <property type="match status" value="1"/>
</dbReference>
<dbReference type="Pfam" id="PF13977">
    <property type="entry name" value="TetR_C_6"/>
    <property type="match status" value="1"/>
</dbReference>
<reference evidence="8 9" key="1">
    <citation type="submission" date="2021-06" db="EMBL/GenBank/DDBJ databases">
        <title>Genome-based taxonomic framework of Microbacterium strains isolated from marine environment, the description of four new species and reclassification of four preexisting species.</title>
        <authorList>
            <person name="Lee S.D."/>
            <person name="Kim S.-M."/>
            <person name="Byeon Y.-S."/>
            <person name="Yang H.L."/>
            <person name="Kim I.S."/>
        </authorList>
    </citation>
    <scope>NUCLEOTIDE SEQUENCE [LARGE SCALE GENOMIC DNA]</scope>
    <source>
        <strain evidence="8 9">SSW1-36</strain>
    </source>
</reference>
<evidence type="ECO:0000313" key="8">
    <source>
        <dbReference type="EMBL" id="UPL13550.1"/>
    </source>
</evidence>
<keyword evidence="9" id="KW-1185">Reference proteome</keyword>
<evidence type="ECO:0000256" key="1">
    <source>
        <dbReference type="ARBA" id="ARBA00022491"/>
    </source>
</evidence>
<dbReference type="InterPro" id="IPR039538">
    <property type="entry name" value="BetI_C"/>
</dbReference>
<dbReference type="Pfam" id="PF00440">
    <property type="entry name" value="TetR_N"/>
    <property type="match status" value="1"/>
</dbReference>
<evidence type="ECO:0000256" key="6">
    <source>
        <dbReference type="SAM" id="MobiDB-lite"/>
    </source>
</evidence>
<dbReference type="InterPro" id="IPR050109">
    <property type="entry name" value="HTH-type_TetR-like_transc_reg"/>
</dbReference>
<dbReference type="EMBL" id="CP078077">
    <property type="protein sequence ID" value="UPL13550.1"/>
    <property type="molecule type" value="Genomic_DNA"/>
</dbReference>
<feature type="domain" description="HTH tetR-type" evidence="7">
    <location>
        <begin position="16"/>
        <end position="76"/>
    </location>
</feature>
<gene>
    <name evidence="8" type="ORF">KV396_03305</name>
</gene>
<organism evidence="8 9">
    <name type="scientific">Microbacterium galbinum</name>
    <dbReference type="NCBI Taxonomy" id="2851646"/>
    <lineage>
        <taxon>Bacteria</taxon>
        <taxon>Bacillati</taxon>
        <taxon>Actinomycetota</taxon>
        <taxon>Actinomycetes</taxon>
        <taxon>Micrococcales</taxon>
        <taxon>Microbacteriaceae</taxon>
        <taxon>Microbacterium</taxon>
    </lineage>
</organism>
<evidence type="ECO:0000256" key="5">
    <source>
        <dbReference type="PROSITE-ProRule" id="PRU00335"/>
    </source>
</evidence>
<evidence type="ECO:0000256" key="3">
    <source>
        <dbReference type="ARBA" id="ARBA00023125"/>
    </source>
</evidence>
<name>A0ABY4IPI8_9MICO</name>
<dbReference type="InterPro" id="IPR009057">
    <property type="entry name" value="Homeodomain-like_sf"/>
</dbReference>
<accession>A0ABY4IPI8</accession>
<dbReference type="PANTHER" id="PTHR30055">
    <property type="entry name" value="HTH-TYPE TRANSCRIPTIONAL REGULATOR RUTR"/>
    <property type="match status" value="1"/>
</dbReference>
<dbReference type="InterPro" id="IPR036271">
    <property type="entry name" value="Tet_transcr_reg_TetR-rel_C_sf"/>
</dbReference>
<keyword evidence="1" id="KW-0678">Repressor</keyword>